<evidence type="ECO:0000313" key="3">
    <source>
        <dbReference type="EMBL" id="PXF22270.1"/>
    </source>
</evidence>
<dbReference type="SUPFAM" id="SSF53850">
    <property type="entry name" value="Periplasmic binding protein-like II"/>
    <property type="match status" value="2"/>
</dbReference>
<dbReference type="EMBL" id="PSPG01000002">
    <property type="protein sequence ID" value="PXF22270.1"/>
    <property type="molecule type" value="Genomic_DNA"/>
</dbReference>
<organism evidence="3 4">
    <name type="scientific">Candidatus Thalassarchaeum betae</name>
    <dbReference type="NCBI Taxonomy" id="2599289"/>
    <lineage>
        <taxon>Archaea</taxon>
        <taxon>Methanobacteriati</taxon>
        <taxon>Thermoplasmatota</taxon>
        <taxon>Candidatus Poseidoniia</taxon>
        <taxon>Candidatus Poseidoniales</taxon>
        <taxon>Candidatus Thalassarchaeaceae</taxon>
        <taxon>Candidatus Thalassarchaeum</taxon>
    </lineage>
</organism>
<dbReference type="InterPro" id="IPR001638">
    <property type="entry name" value="Solute-binding_3/MltF_N"/>
</dbReference>
<keyword evidence="1" id="KW-1133">Transmembrane helix</keyword>
<reference evidence="3 4" key="1">
    <citation type="journal article" date="2015" name="Nat. Commun.">
        <title>Genomic and transcriptomic evidence for scavenging of diverse organic compounds by widespread deep-sea archaea.</title>
        <authorList>
            <person name="Li M."/>
            <person name="Baker B.J."/>
            <person name="Anantharaman K."/>
            <person name="Jain S."/>
            <person name="Breier J.A."/>
            <person name="Dick G.J."/>
        </authorList>
    </citation>
    <scope>NUCLEOTIDE SEQUENCE [LARGE SCALE GENOMIC DNA]</scope>
    <source>
        <strain evidence="3">Cayman_51_deep</strain>
    </source>
</reference>
<proteinExistence type="predicted"/>
<accession>A0A2V3HT32</accession>
<feature type="domain" description="Solute-binding protein family 3/N-terminal" evidence="2">
    <location>
        <begin position="182"/>
        <end position="285"/>
    </location>
</feature>
<name>A0A2V3HT32_9ARCH</name>
<dbReference type="Gene3D" id="3.40.190.10">
    <property type="entry name" value="Periplasmic binding protein-like II"/>
    <property type="match status" value="3"/>
</dbReference>
<feature type="transmembrane region" description="Helical" evidence="1">
    <location>
        <begin position="306"/>
        <end position="323"/>
    </location>
</feature>
<keyword evidence="1" id="KW-0472">Membrane</keyword>
<dbReference type="Proteomes" id="UP000248161">
    <property type="component" value="Unassembled WGS sequence"/>
</dbReference>
<gene>
    <name evidence="3" type="ORF">CXX69_01455</name>
</gene>
<evidence type="ECO:0000256" key="1">
    <source>
        <dbReference type="SAM" id="Phobius"/>
    </source>
</evidence>
<dbReference type="Pfam" id="PF00497">
    <property type="entry name" value="SBP_bac_3"/>
    <property type="match status" value="1"/>
</dbReference>
<comment type="caution">
    <text evidence="3">The sequence shown here is derived from an EMBL/GenBank/DDBJ whole genome shotgun (WGS) entry which is preliminary data.</text>
</comment>
<protein>
    <recommendedName>
        <fullName evidence="2">Solute-binding protein family 3/N-terminal domain-containing protein</fullName>
    </recommendedName>
</protein>
<evidence type="ECO:0000313" key="4">
    <source>
        <dbReference type="Proteomes" id="UP000248161"/>
    </source>
</evidence>
<dbReference type="AlphaFoldDB" id="A0A2V3HT32"/>
<evidence type="ECO:0000259" key="2">
    <source>
        <dbReference type="Pfam" id="PF00497"/>
    </source>
</evidence>
<sequence length="326" mass="35592">MRGVLVALCLSALVLSAPPAVAAGGLQYNVGTSQETPASHLIDSYEHIIETGYEDHQFAMRALMVGEIDFMLTSNLIAADPANRANLPGLSILGMVEETESYVPVARSDTQDDWGNLELLQAINAALGGIFSSSTGQQAYLTWFLGETELKDSDFVSVIGAWPTPTEGGTLYRILEGEKELVACMYNQDSPMSNLDDNAEMQGYEVEISKMVVSRMESHYEVQIPFRPLDSGGEFEAIENLRRADTCDFVMASITNSKAVSKGMRGGVPYHIEGIVLMASTESPHLDTAQDLFLSNDEGVQSDFDQRWIAIALLSVLIVILLVRRN</sequence>
<keyword evidence="1" id="KW-0812">Transmembrane</keyword>